<proteinExistence type="predicted"/>
<keyword evidence="2" id="KW-0472">Membrane</keyword>
<dbReference type="InterPro" id="IPR035892">
    <property type="entry name" value="C2_domain_sf"/>
</dbReference>
<evidence type="ECO:0000259" key="3">
    <source>
        <dbReference type="PROSITE" id="PS50004"/>
    </source>
</evidence>
<sequence length="1296" mass="145520">MDDIETIYADEPKPMASPRKLAPLREARPPPLKRNPRESWTENLQEKTVRGAEGRRSSAWVVDEGERRPSPCSAPEAQKLEEPRPEGSFVSDVSDCVKSPTSSQSSKRASVSGELSAQIRHKIREQARSVVAKKRGSVQLAKRLSRRQMQSTVDETYFEDQEEEIDTEIERSIALGEKYTSNELLASQEPSPFFTAGPKDAEAASKPRRAALVRFVKAFPPTVSQRLLQNSLIRVYSKSADFSEARFPGAESSIFVARPLRDWNLAKQRFGTDFVDSYGFLKGTELMTTRIPLRVERDADEEHLLLVRAGVIRWGEEVVFDQKRLHQLELRVERIVFDRHWLFSAEDVLAMDIRKLHDVQKRTGENVIRLLKEFVTQKKRILATGNEETRKLLRGKVGRLWKELEEKQRVYSNLGDAIEAKWTDLTALRETNATTSTTLNLEKTFLRPEGFADLASEMELFYRTPVYSLSETHPLSEERPLSENLRLKAIQGTHLLVQIHFNNIPVCTTKSRTLLPDFAVEFGQAFSLKVRDSPSTISLTILERSQGSGGYKELAKVGVPLPDHDQCYSPEMPLEAMEFAAQKTPPRQRTAFGASTPQSVRGRLFCSASWTEKGILAAHERKERKYAQGRAAYEFDGFHLIPQETRLASDEEFRSDLRLEALVARSEGRLRGPKALRIPLHSADIDPQMLFEVDAQVGTNGSRRWQLAIDVMRQEGLQKTVELRSHLKERLSRNKRSVRYEDLVREEPIPTMFGAFGSLFGQADTSRKLKPMRKEPTVFQIAASGTQIVVNVQSAQNLPTRADSSETQSLVRVEWRYLNVQTTVAKGANPSWNETLKIAAPKTNWAEVEDPIVFRLYDQKVTPLESDDREADTIHEQLSRDWLGVVEVSFSTLLSEGKFEGTLRLRTPLLSTNHRTQQKPVYLKVLVALDPVATPPSSDPLATVESAESEAILQQCAQWCKGMSEVVSTVADAFGRSTLLCRFLRPLRPPSAVEQLAGSLDRAAALATRIAGSISPFHDTEIRPSPTRIVVSADQLVSFGCGTALEKATLLVCWLLHLNLEPLLLQGRALPEGTEASFVVVRVADLHLLLNPNDGFCYRLGDPVAPLMSVSTAVVSDNHFANLQTALHPSKLSFDLQNPAFWRPLFPIPSQRELVSVQGVFAAYTPIPEDALVELRASLERDIKVLFDEARRFGVPQWNLSAARTLREILVEFDARDAPPPDLDARLQNLRGSFHTTVIAFQLPYRSREDVFQTVAATHLHQKAHRNAQFAVAVHLTPFFGGVLQVAVALAALIPH</sequence>
<dbReference type="PANTHER" id="PTHR20837">
    <property type="entry name" value="CENTROSOMAL PROTEIN-RELATED"/>
    <property type="match status" value="1"/>
</dbReference>
<evidence type="ECO:0000256" key="2">
    <source>
        <dbReference type="SAM" id="Phobius"/>
    </source>
</evidence>
<accession>A0AA39M9V7</accession>
<dbReference type="SUPFAM" id="SSF49562">
    <property type="entry name" value="C2 domain (Calcium/lipid-binding domain, CaLB)"/>
    <property type="match status" value="1"/>
</dbReference>
<dbReference type="PROSITE" id="PS50004">
    <property type="entry name" value="C2"/>
    <property type="match status" value="1"/>
</dbReference>
<feature type="region of interest" description="Disordered" evidence="1">
    <location>
        <begin position="1"/>
        <end position="115"/>
    </location>
</feature>
<keyword evidence="2" id="KW-1133">Transmembrane helix</keyword>
<dbReference type="InterPro" id="IPR028928">
    <property type="entry name" value="CC2D2AN-C2"/>
</dbReference>
<evidence type="ECO:0000256" key="1">
    <source>
        <dbReference type="SAM" id="MobiDB-lite"/>
    </source>
</evidence>
<dbReference type="Gene3D" id="2.60.40.150">
    <property type="entry name" value="C2 domain"/>
    <property type="match status" value="1"/>
</dbReference>
<dbReference type="CDD" id="cd00030">
    <property type="entry name" value="C2"/>
    <property type="match status" value="1"/>
</dbReference>
<dbReference type="InterPro" id="IPR052434">
    <property type="entry name" value="Tectonic-like_complex_comp"/>
</dbReference>
<comment type="caution">
    <text evidence="4">The sequence shown here is derived from an EMBL/GenBank/DDBJ whole genome shotgun (WGS) entry which is preliminary data.</text>
</comment>
<dbReference type="InterPro" id="IPR000008">
    <property type="entry name" value="C2_dom"/>
</dbReference>
<dbReference type="PANTHER" id="PTHR20837:SF0">
    <property type="entry name" value="COILED-COIL AND C2 DOMAIN-CONTAINING PROTEIN 2A"/>
    <property type="match status" value="1"/>
</dbReference>
<dbReference type="GO" id="GO:1904491">
    <property type="term" value="P:protein localization to ciliary transition zone"/>
    <property type="evidence" value="ECO:0007669"/>
    <property type="project" value="TreeGrafter"/>
</dbReference>
<feature type="transmembrane region" description="Helical" evidence="2">
    <location>
        <begin position="1270"/>
        <end position="1294"/>
    </location>
</feature>
<dbReference type="Pfam" id="PF24656">
    <property type="entry name" value="CEPT76_peptidase"/>
    <property type="match status" value="1"/>
</dbReference>
<keyword evidence="2" id="KW-0812">Transmembrane</keyword>
<evidence type="ECO:0000313" key="4">
    <source>
        <dbReference type="EMBL" id="KAK0425840.1"/>
    </source>
</evidence>
<dbReference type="Pfam" id="PF15625">
    <property type="entry name" value="CC2D2AN-C2"/>
    <property type="match status" value="1"/>
</dbReference>
<dbReference type="SMART" id="SM00239">
    <property type="entry name" value="C2"/>
    <property type="match status" value="1"/>
</dbReference>
<protein>
    <recommendedName>
        <fullName evidence="3">C2 domain-containing protein</fullName>
    </recommendedName>
</protein>
<reference evidence="4" key="1">
    <citation type="submission" date="2023-06" db="EMBL/GenBank/DDBJ databases">
        <title>Genomic analysis of the entomopathogenic nematode Steinernema hermaphroditum.</title>
        <authorList>
            <person name="Schwarz E.M."/>
            <person name="Heppert J.K."/>
            <person name="Baniya A."/>
            <person name="Schwartz H.T."/>
            <person name="Tan C.-H."/>
            <person name="Antoshechkin I."/>
            <person name="Sternberg P.W."/>
            <person name="Goodrich-Blair H."/>
            <person name="Dillman A.R."/>
        </authorList>
    </citation>
    <scope>NUCLEOTIDE SEQUENCE</scope>
    <source>
        <strain evidence="4">PS9179</strain>
        <tissue evidence="4">Whole animal</tissue>
    </source>
</reference>
<dbReference type="GO" id="GO:0035869">
    <property type="term" value="C:ciliary transition zone"/>
    <property type="evidence" value="ECO:0007669"/>
    <property type="project" value="TreeGrafter"/>
</dbReference>
<dbReference type="InterPro" id="IPR056290">
    <property type="entry name" value="CEPT76/DRC7_peptidase-like_dom"/>
</dbReference>
<name>A0AA39M9V7_9BILA</name>
<feature type="compositionally biased region" description="Basic and acidic residues" evidence="1">
    <location>
        <begin position="35"/>
        <end position="56"/>
    </location>
</feature>
<dbReference type="Proteomes" id="UP001175271">
    <property type="component" value="Unassembled WGS sequence"/>
</dbReference>
<dbReference type="Pfam" id="PF00168">
    <property type="entry name" value="C2"/>
    <property type="match status" value="1"/>
</dbReference>
<dbReference type="GO" id="GO:1905515">
    <property type="term" value="P:non-motile cilium assembly"/>
    <property type="evidence" value="ECO:0007669"/>
    <property type="project" value="TreeGrafter"/>
</dbReference>
<dbReference type="EMBL" id="JAUCMV010000001">
    <property type="protein sequence ID" value="KAK0425840.1"/>
    <property type="molecule type" value="Genomic_DNA"/>
</dbReference>
<feature type="domain" description="C2" evidence="3">
    <location>
        <begin position="764"/>
        <end position="903"/>
    </location>
</feature>
<organism evidence="4 5">
    <name type="scientific">Steinernema hermaphroditum</name>
    <dbReference type="NCBI Taxonomy" id="289476"/>
    <lineage>
        <taxon>Eukaryota</taxon>
        <taxon>Metazoa</taxon>
        <taxon>Ecdysozoa</taxon>
        <taxon>Nematoda</taxon>
        <taxon>Chromadorea</taxon>
        <taxon>Rhabditida</taxon>
        <taxon>Tylenchina</taxon>
        <taxon>Panagrolaimomorpha</taxon>
        <taxon>Strongyloidoidea</taxon>
        <taxon>Steinernematidae</taxon>
        <taxon>Steinernema</taxon>
    </lineage>
</organism>
<feature type="compositionally biased region" description="Polar residues" evidence="1">
    <location>
        <begin position="99"/>
        <end position="115"/>
    </location>
</feature>
<evidence type="ECO:0000313" key="5">
    <source>
        <dbReference type="Proteomes" id="UP001175271"/>
    </source>
</evidence>
<keyword evidence="5" id="KW-1185">Reference proteome</keyword>
<gene>
    <name evidence="4" type="ORF">QR680_009419</name>
</gene>